<dbReference type="InterPro" id="IPR026349">
    <property type="entry name" value="CHP04255"/>
</dbReference>
<keyword evidence="2" id="KW-1185">Reference proteome</keyword>
<accession>A0A4R6DK48</accession>
<organism evidence="1 2">
    <name type="scientific">Azoarcus indigens</name>
    <dbReference type="NCBI Taxonomy" id="29545"/>
    <lineage>
        <taxon>Bacteria</taxon>
        <taxon>Pseudomonadati</taxon>
        <taxon>Pseudomonadota</taxon>
        <taxon>Betaproteobacteria</taxon>
        <taxon>Rhodocyclales</taxon>
        <taxon>Zoogloeaceae</taxon>
        <taxon>Azoarcus</taxon>
    </lineage>
</organism>
<comment type="caution">
    <text evidence="1">The sequence shown here is derived from an EMBL/GenBank/DDBJ whole genome shotgun (WGS) entry which is preliminary data.</text>
</comment>
<dbReference type="NCBIfam" id="TIGR04255">
    <property type="entry name" value="sporadTIGR04255"/>
    <property type="match status" value="1"/>
</dbReference>
<dbReference type="RefSeq" id="WP_246034939.1">
    <property type="nucleotide sequence ID" value="NZ_SNVV01000031.1"/>
</dbReference>
<gene>
    <name evidence="1" type="ORF">C7389_13133</name>
</gene>
<evidence type="ECO:0000313" key="1">
    <source>
        <dbReference type="EMBL" id="TDN45063.1"/>
    </source>
</evidence>
<reference evidence="1 2" key="1">
    <citation type="submission" date="2019-03" db="EMBL/GenBank/DDBJ databases">
        <title>Genomic Encyclopedia of Type Strains, Phase IV (KMG-IV): sequencing the most valuable type-strain genomes for metagenomic binning, comparative biology and taxonomic classification.</title>
        <authorList>
            <person name="Goeker M."/>
        </authorList>
    </citation>
    <scope>NUCLEOTIDE SEQUENCE [LARGE SCALE GENOMIC DNA]</scope>
    <source>
        <strain evidence="1 2">DSM 12121</strain>
    </source>
</reference>
<protein>
    <submittedName>
        <fullName evidence="1">Uncharacterized protein (TIGR04255 family)</fullName>
    </submittedName>
</protein>
<dbReference type="AlphaFoldDB" id="A0A4R6DK48"/>
<name>A0A4R6DK48_9RHOO</name>
<proteinExistence type="predicted"/>
<evidence type="ECO:0000313" key="2">
    <source>
        <dbReference type="Proteomes" id="UP000295129"/>
    </source>
</evidence>
<sequence>MNITPLHDTHAIESVSFGVEWQQPLPPAVMGALESVYEAALKNELPSKKPVQQIAFEFNLESGGKSIQPAHAVGWTFERFAPDGRIERNLMLTPNTLAVTLHTYTRWEEVYATAADLMHPLLPLIAVSSGGFTVFGLQYQDIFRITGDDVAQFRANMLLRQNSAMLPASVFQQKSLWHAHHGYFTEMPDEPERRKLTVVNTDLIDENGNRQVRILSVHKTLFNAPLSDTEQLYAGDNPPLHAAMHGMHSENKAVLRELLNDDMLARIHLNAEEGTDS</sequence>
<dbReference type="EMBL" id="SNVV01000031">
    <property type="protein sequence ID" value="TDN45063.1"/>
    <property type="molecule type" value="Genomic_DNA"/>
</dbReference>
<dbReference type="Proteomes" id="UP000295129">
    <property type="component" value="Unassembled WGS sequence"/>
</dbReference>